<dbReference type="InterPro" id="IPR039536">
    <property type="entry name" value="TetR_C_Proteobacteria"/>
</dbReference>
<keyword evidence="3" id="KW-1185">Reference proteome</keyword>
<dbReference type="Pfam" id="PF14246">
    <property type="entry name" value="TetR_C_7"/>
    <property type="match status" value="1"/>
</dbReference>
<evidence type="ECO:0000313" key="2">
    <source>
        <dbReference type="EMBL" id="GAA3664669.1"/>
    </source>
</evidence>
<dbReference type="Gene3D" id="1.10.357.10">
    <property type="entry name" value="Tetracycline Repressor, domain 2"/>
    <property type="match status" value="1"/>
</dbReference>
<name>A0ABP7BPT6_9ACTN</name>
<protein>
    <recommendedName>
        <fullName evidence="1">Transcriptional regulator TetR C-terminal Proteobacteria type domain-containing protein</fullName>
    </recommendedName>
</protein>
<evidence type="ECO:0000259" key="1">
    <source>
        <dbReference type="Pfam" id="PF14246"/>
    </source>
</evidence>
<accession>A0ABP7BPT6</accession>
<comment type="caution">
    <text evidence="2">The sequence shown here is derived from an EMBL/GenBank/DDBJ whole genome shotgun (WGS) entry which is preliminary data.</text>
</comment>
<sequence length="156" mass="17287">MTEAGTSAAPRRDMVTDGLAALEQLREPGGDVRTMLEDAGHRLLQSHCAEESWALRRLIHAEIIKFPDLLHVVQREGTHRIKDALAGRLARLTLSGRLHTRDPDLAAEQFLALLAGPMEMRSRLGTRQVPDDELRAVAQATVDTFLHAYAPRPQNA</sequence>
<feature type="domain" description="Transcriptional regulator TetR C-terminal Proteobacteria type" evidence="1">
    <location>
        <begin position="35"/>
        <end position="151"/>
    </location>
</feature>
<dbReference type="EMBL" id="BAAAZP010000057">
    <property type="protein sequence ID" value="GAA3664669.1"/>
    <property type="molecule type" value="Genomic_DNA"/>
</dbReference>
<dbReference type="Proteomes" id="UP001500902">
    <property type="component" value="Unassembled WGS sequence"/>
</dbReference>
<dbReference type="SUPFAM" id="SSF48498">
    <property type="entry name" value="Tetracyclin repressor-like, C-terminal domain"/>
    <property type="match status" value="1"/>
</dbReference>
<evidence type="ECO:0000313" key="3">
    <source>
        <dbReference type="Proteomes" id="UP001500902"/>
    </source>
</evidence>
<reference evidence="3" key="1">
    <citation type="journal article" date="2019" name="Int. J. Syst. Evol. Microbiol.">
        <title>The Global Catalogue of Microorganisms (GCM) 10K type strain sequencing project: providing services to taxonomists for standard genome sequencing and annotation.</title>
        <authorList>
            <consortium name="The Broad Institute Genomics Platform"/>
            <consortium name="The Broad Institute Genome Sequencing Center for Infectious Disease"/>
            <person name="Wu L."/>
            <person name="Ma J."/>
        </authorList>
    </citation>
    <scope>NUCLEOTIDE SEQUENCE [LARGE SCALE GENOMIC DNA]</scope>
    <source>
        <strain evidence="3">JCM 16904</strain>
    </source>
</reference>
<organism evidence="2 3">
    <name type="scientific">Nonomuraea antimicrobica</name>
    <dbReference type="NCBI Taxonomy" id="561173"/>
    <lineage>
        <taxon>Bacteria</taxon>
        <taxon>Bacillati</taxon>
        <taxon>Actinomycetota</taxon>
        <taxon>Actinomycetes</taxon>
        <taxon>Streptosporangiales</taxon>
        <taxon>Streptosporangiaceae</taxon>
        <taxon>Nonomuraea</taxon>
    </lineage>
</organism>
<dbReference type="InterPro" id="IPR036271">
    <property type="entry name" value="Tet_transcr_reg_TetR-rel_C_sf"/>
</dbReference>
<gene>
    <name evidence="2" type="ORF">GCM10022224_031020</name>
</gene>
<proteinExistence type="predicted"/>